<dbReference type="InterPro" id="IPR017853">
    <property type="entry name" value="GH"/>
</dbReference>
<evidence type="ECO:0000313" key="12">
    <source>
        <dbReference type="EMBL" id="SMB77946.1"/>
    </source>
</evidence>
<protein>
    <recommendedName>
        <fullName evidence="10">Beta-xylanase</fullName>
        <ecNumber evidence="10">3.2.1.8</ecNumber>
    </recommendedName>
</protein>
<accession>A0A1W1UA26</accession>
<proteinExistence type="inferred from homology"/>
<dbReference type="PANTHER" id="PTHR31490">
    <property type="entry name" value="GLYCOSYL HYDROLASE"/>
    <property type="match status" value="1"/>
</dbReference>
<keyword evidence="5 10" id="KW-0378">Hydrolase</keyword>
<dbReference type="PROSITE" id="PS51257">
    <property type="entry name" value="PROKAR_LIPOPROTEIN"/>
    <property type="match status" value="1"/>
</dbReference>
<dbReference type="InterPro" id="IPR044846">
    <property type="entry name" value="GH10"/>
</dbReference>
<evidence type="ECO:0000256" key="9">
    <source>
        <dbReference type="PROSITE-ProRule" id="PRU10061"/>
    </source>
</evidence>
<dbReference type="PROSITE" id="PS00591">
    <property type="entry name" value="GH10_1"/>
    <property type="match status" value="1"/>
</dbReference>
<keyword evidence="4" id="KW-0732">Signal</keyword>
<evidence type="ECO:0000256" key="1">
    <source>
        <dbReference type="ARBA" id="ARBA00000681"/>
    </source>
</evidence>
<keyword evidence="7 10" id="KW-0326">Glycosidase</keyword>
<dbReference type="Proteomes" id="UP000192582">
    <property type="component" value="Unassembled WGS sequence"/>
</dbReference>
<evidence type="ECO:0000256" key="10">
    <source>
        <dbReference type="RuleBase" id="RU361174"/>
    </source>
</evidence>
<dbReference type="Gene3D" id="3.20.20.80">
    <property type="entry name" value="Glycosidases"/>
    <property type="match status" value="1"/>
</dbReference>
<keyword evidence="3 12" id="KW-0858">Xylan degradation</keyword>
<keyword evidence="8 10" id="KW-0624">Polysaccharide degradation</keyword>
<evidence type="ECO:0000256" key="7">
    <source>
        <dbReference type="ARBA" id="ARBA00023295"/>
    </source>
</evidence>
<dbReference type="SUPFAM" id="SSF51445">
    <property type="entry name" value="(Trans)glycosidases"/>
    <property type="match status" value="1"/>
</dbReference>
<comment type="similarity">
    <text evidence="2 10">Belongs to the glycosyl hydrolase 10 (cellulase F) family.</text>
</comment>
<evidence type="ECO:0000259" key="11">
    <source>
        <dbReference type="PROSITE" id="PS51760"/>
    </source>
</evidence>
<dbReference type="SMART" id="SM00633">
    <property type="entry name" value="Glyco_10"/>
    <property type="match status" value="1"/>
</dbReference>
<evidence type="ECO:0000256" key="4">
    <source>
        <dbReference type="ARBA" id="ARBA00022729"/>
    </source>
</evidence>
<dbReference type="PROSITE" id="PS51760">
    <property type="entry name" value="GH10_2"/>
    <property type="match status" value="1"/>
</dbReference>
<dbReference type="AlphaFoldDB" id="A0A1W1UA26"/>
<dbReference type="InterPro" id="IPR031158">
    <property type="entry name" value="GH10_AS"/>
</dbReference>
<dbReference type="PRINTS" id="PR00134">
    <property type="entry name" value="GLHYDRLASE10"/>
</dbReference>
<evidence type="ECO:0000256" key="2">
    <source>
        <dbReference type="ARBA" id="ARBA00007495"/>
    </source>
</evidence>
<evidence type="ECO:0000256" key="6">
    <source>
        <dbReference type="ARBA" id="ARBA00023277"/>
    </source>
</evidence>
<keyword evidence="13" id="KW-1185">Reference proteome</keyword>
<sequence>MHRQGLATMGLSLLLSACTPPQTPVALPYPPSSTTPTTPRSLGRVEVSFTGLGTQVYASNVRSLDSNINGQALTKVAQGLQLKFNSKGSFDVGTAGSGTRYLYATYNVRNAGMDGVPSPVARSNLTFVAVDASSPETISGTAVRNFKRFDGSGADVTLAPKLIPTVGMTLINGIPTVNASQADFQALTTAEASGIGQPAGVRDVFQYGFVVRNRTGSGRTLSANPGVDQYDGLVTFAVRLPLQANPINDPYSFSLVFEVVEDSANRVTRVPEETVSQAQSRATALGASLVDGTTICRVRVAGPVTSPITTLYDLGVTSTAAGGGNGCYDAGVASLRALATFPIGVGVDGGYEAHSLPSTPAEQKIVEKHFSQVTPGNIMKMSYLHPNQNTYDFAQADELVNYAAAHGIGVHAHTLIWHSDYQVPAFMKSFSGDKAAFLAMLDDHVKNIASHYAGRVQSWDVVNEALNDGGGYRQSLFYQHAGPDYIERAFSAARAADPDALLYYNDYNMESDANKLASLTTMLDGFKARGVPIDGVGFQMHVSMDYPSVNQIEASLKQVVDRGLKVKISELDIPINNPYGSAYQSGDIKTAYTLDLGLAQKKRYCEVVKAYMDTVPASQRGGLVVWGVSDPNSWLIPFLFNNRHDDWPLMFDGRYHDKPALRGVADALTGQACTTSW</sequence>
<evidence type="ECO:0000256" key="8">
    <source>
        <dbReference type="ARBA" id="ARBA00023326"/>
    </source>
</evidence>
<dbReference type="EC" id="3.2.1.8" evidence="10"/>
<evidence type="ECO:0000256" key="5">
    <source>
        <dbReference type="ARBA" id="ARBA00022801"/>
    </source>
</evidence>
<gene>
    <name evidence="12" type="ORF">SAMN00790413_04021</name>
</gene>
<dbReference type="Pfam" id="PF00331">
    <property type="entry name" value="Glyco_hydro_10"/>
    <property type="match status" value="1"/>
</dbReference>
<organism evidence="12 13">
    <name type="scientific">Deinococcus hopiensis KR-140</name>
    <dbReference type="NCBI Taxonomy" id="695939"/>
    <lineage>
        <taxon>Bacteria</taxon>
        <taxon>Thermotogati</taxon>
        <taxon>Deinococcota</taxon>
        <taxon>Deinococci</taxon>
        <taxon>Deinococcales</taxon>
        <taxon>Deinococcaceae</taxon>
        <taxon>Deinococcus</taxon>
    </lineage>
</organism>
<dbReference type="STRING" id="695939.SAMN00790413_04021"/>
<keyword evidence="6 10" id="KW-0119">Carbohydrate metabolism</keyword>
<dbReference type="EMBL" id="FWWU01000001">
    <property type="protein sequence ID" value="SMB77946.1"/>
    <property type="molecule type" value="Genomic_DNA"/>
</dbReference>
<feature type="active site" description="Nucleophile" evidence="9">
    <location>
        <position position="570"/>
    </location>
</feature>
<dbReference type="PANTHER" id="PTHR31490:SF88">
    <property type="entry name" value="BETA-XYLANASE"/>
    <property type="match status" value="1"/>
</dbReference>
<evidence type="ECO:0000313" key="13">
    <source>
        <dbReference type="Proteomes" id="UP000192582"/>
    </source>
</evidence>
<name>A0A1W1UA26_9DEIO</name>
<reference evidence="12 13" key="1">
    <citation type="submission" date="2017-04" db="EMBL/GenBank/DDBJ databases">
        <authorList>
            <person name="Afonso C.L."/>
            <person name="Miller P.J."/>
            <person name="Scott M.A."/>
            <person name="Spackman E."/>
            <person name="Goraichik I."/>
            <person name="Dimitrov K.M."/>
            <person name="Suarez D.L."/>
            <person name="Swayne D.E."/>
        </authorList>
    </citation>
    <scope>NUCLEOTIDE SEQUENCE [LARGE SCALE GENOMIC DNA]</scope>
    <source>
        <strain evidence="12 13">KR-140</strain>
    </source>
</reference>
<dbReference type="GO" id="GO:0045493">
    <property type="term" value="P:xylan catabolic process"/>
    <property type="evidence" value="ECO:0007669"/>
    <property type="project" value="UniProtKB-KW"/>
</dbReference>
<feature type="domain" description="GH10" evidence="11">
    <location>
        <begin position="353"/>
        <end position="667"/>
    </location>
</feature>
<evidence type="ECO:0000256" key="3">
    <source>
        <dbReference type="ARBA" id="ARBA00022651"/>
    </source>
</evidence>
<comment type="catalytic activity">
    <reaction evidence="1 10">
        <text>Endohydrolysis of (1-&gt;4)-beta-D-xylosidic linkages in xylans.</text>
        <dbReference type="EC" id="3.2.1.8"/>
    </reaction>
</comment>
<dbReference type="GO" id="GO:0031176">
    <property type="term" value="F:endo-1,4-beta-xylanase activity"/>
    <property type="evidence" value="ECO:0007669"/>
    <property type="project" value="UniProtKB-EC"/>
</dbReference>
<dbReference type="InterPro" id="IPR001000">
    <property type="entry name" value="GH10_dom"/>
</dbReference>